<gene>
    <name evidence="1" type="ORF">POM88_035091</name>
</gene>
<evidence type="ECO:0000313" key="1">
    <source>
        <dbReference type="EMBL" id="KAK1368999.1"/>
    </source>
</evidence>
<protein>
    <submittedName>
        <fullName evidence="1">Uncharacterized protein</fullName>
    </submittedName>
</protein>
<reference evidence="1" key="1">
    <citation type="submission" date="2023-02" db="EMBL/GenBank/DDBJ databases">
        <title>Genome of toxic invasive species Heracleum sosnowskyi carries increased number of genes despite the absence of recent whole-genome duplications.</title>
        <authorList>
            <person name="Schelkunov M."/>
            <person name="Shtratnikova V."/>
            <person name="Makarenko M."/>
            <person name="Klepikova A."/>
            <person name="Omelchenko D."/>
            <person name="Novikova G."/>
            <person name="Obukhova E."/>
            <person name="Bogdanov V."/>
            <person name="Penin A."/>
            <person name="Logacheva M."/>
        </authorList>
    </citation>
    <scope>NUCLEOTIDE SEQUENCE</scope>
    <source>
        <strain evidence="1">Hsosn_3</strain>
        <tissue evidence="1">Leaf</tissue>
    </source>
</reference>
<evidence type="ECO:0000313" key="2">
    <source>
        <dbReference type="Proteomes" id="UP001237642"/>
    </source>
</evidence>
<dbReference type="Proteomes" id="UP001237642">
    <property type="component" value="Unassembled WGS sequence"/>
</dbReference>
<dbReference type="AlphaFoldDB" id="A0AAD8HME1"/>
<reference evidence="1" key="2">
    <citation type="submission" date="2023-05" db="EMBL/GenBank/DDBJ databases">
        <authorList>
            <person name="Schelkunov M.I."/>
        </authorList>
    </citation>
    <scope>NUCLEOTIDE SEQUENCE</scope>
    <source>
        <strain evidence="1">Hsosn_3</strain>
        <tissue evidence="1">Leaf</tissue>
    </source>
</reference>
<keyword evidence="2" id="KW-1185">Reference proteome</keyword>
<accession>A0AAD8HME1</accession>
<dbReference type="EMBL" id="JAUIZM010000008">
    <property type="protein sequence ID" value="KAK1368999.1"/>
    <property type="molecule type" value="Genomic_DNA"/>
</dbReference>
<proteinExistence type="predicted"/>
<comment type="caution">
    <text evidence="1">The sequence shown here is derived from an EMBL/GenBank/DDBJ whole genome shotgun (WGS) entry which is preliminary data.</text>
</comment>
<organism evidence="1 2">
    <name type="scientific">Heracleum sosnowskyi</name>
    <dbReference type="NCBI Taxonomy" id="360622"/>
    <lineage>
        <taxon>Eukaryota</taxon>
        <taxon>Viridiplantae</taxon>
        <taxon>Streptophyta</taxon>
        <taxon>Embryophyta</taxon>
        <taxon>Tracheophyta</taxon>
        <taxon>Spermatophyta</taxon>
        <taxon>Magnoliopsida</taxon>
        <taxon>eudicotyledons</taxon>
        <taxon>Gunneridae</taxon>
        <taxon>Pentapetalae</taxon>
        <taxon>asterids</taxon>
        <taxon>campanulids</taxon>
        <taxon>Apiales</taxon>
        <taxon>Apiaceae</taxon>
        <taxon>Apioideae</taxon>
        <taxon>apioid superclade</taxon>
        <taxon>Tordylieae</taxon>
        <taxon>Tordyliinae</taxon>
        <taxon>Heracleum</taxon>
    </lineage>
</organism>
<sequence>MKLVDGYQVPGAVPLSSQFGSQAQSSSFQTMSSLQVATAELSGSTAIPVTSPVVSPLPSLLGSYLQDEASHLLNYPKSSASLMSSSWPPKRVAVDPLLSSGASQGLYLGLNS</sequence>
<name>A0AAD8HME1_9APIA</name>